<dbReference type="SUPFAM" id="SSF53659">
    <property type="entry name" value="Isocitrate/Isopropylmalate dehydrogenase-like"/>
    <property type="match status" value="1"/>
</dbReference>
<dbReference type="Gene3D" id="3.40.718.10">
    <property type="entry name" value="Isopropylmalate Dehydrogenase"/>
    <property type="match status" value="1"/>
</dbReference>
<dbReference type="InterPro" id="IPR024084">
    <property type="entry name" value="IsoPropMal-DH-like_dom"/>
</dbReference>
<evidence type="ECO:0000256" key="2">
    <source>
        <dbReference type="ARBA" id="ARBA00022532"/>
    </source>
</evidence>
<dbReference type="EMBL" id="CAJOBJ010085845">
    <property type="protein sequence ID" value="CAF4520097.1"/>
    <property type="molecule type" value="Genomic_DNA"/>
</dbReference>
<dbReference type="PANTHER" id="PTHR11835:SF42">
    <property type="entry name" value="ISOCITRATE DEHYDROGENASE [NAD] SUBUNIT BETA, MITOCHONDRIAL"/>
    <property type="match status" value="1"/>
</dbReference>
<dbReference type="Proteomes" id="UP000681720">
    <property type="component" value="Unassembled WGS sequence"/>
</dbReference>
<proteinExistence type="inferred from homology"/>
<dbReference type="GO" id="GO:0006102">
    <property type="term" value="P:isocitrate metabolic process"/>
    <property type="evidence" value="ECO:0007669"/>
    <property type="project" value="TreeGrafter"/>
</dbReference>
<dbReference type="GO" id="GO:0006099">
    <property type="term" value="P:tricarboxylic acid cycle"/>
    <property type="evidence" value="ECO:0007669"/>
    <property type="project" value="UniProtKB-KW"/>
</dbReference>
<dbReference type="AlphaFoldDB" id="A0A8S2XYZ4"/>
<evidence type="ECO:0000256" key="1">
    <source>
        <dbReference type="ARBA" id="ARBA00007769"/>
    </source>
</evidence>
<keyword evidence="2" id="KW-0816">Tricarboxylic acid cycle</keyword>
<accession>A0A8S2XYZ4</accession>
<sequence>GARHPFLTGAGRNIANPTAMLLCGVNLLQYLNLDTMAQRIENAISTVIKQQRIKTRDIGGYATQQDFLRSILKQLGY</sequence>
<dbReference type="GO" id="GO:0005739">
    <property type="term" value="C:mitochondrion"/>
    <property type="evidence" value="ECO:0007669"/>
    <property type="project" value="TreeGrafter"/>
</dbReference>
<reference evidence="4" key="1">
    <citation type="submission" date="2021-02" db="EMBL/GenBank/DDBJ databases">
        <authorList>
            <person name="Nowell W R."/>
        </authorList>
    </citation>
    <scope>NUCLEOTIDE SEQUENCE</scope>
</reference>
<feature type="domain" description="Isopropylmalate dehydrogenase-like" evidence="3">
    <location>
        <begin position="10"/>
        <end position="63"/>
    </location>
</feature>
<feature type="non-terminal residue" evidence="4">
    <location>
        <position position="1"/>
    </location>
</feature>
<comment type="caution">
    <text evidence="4">The sequence shown here is derived from an EMBL/GenBank/DDBJ whole genome shotgun (WGS) entry which is preliminary data.</text>
</comment>
<organism evidence="4 5">
    <name type="scientific">Rotaria magnacalcarata</name>
    <dbReference type="NCBI Taxonomy" id="392030"/>
    <lineage>
        <taxon>Eukaryota</taxon>
        <taxon>Metazoa</taxon>
        <taxon>Spiralia</taxon>
        <taxon>Gnathifera</taxon>
        <taxon>Rotifera</taxon>
        <taxon>Eurotatoria</taxon>
        <taxon>Bdelloidea</taxon>
        <taxon>Philodinida</taxon>
        <taxon>Philodinidae</taxon>
        <taxon>Rotaria</taxon>
    </lineage>
</organism>
<evidence type="ECO:0000259" key="3">
    <source>
        <dbReference type="Pfam" id="PF00180"/>
    </source>
</evidence>
<evidence type="ECO:0000313" key="5">
    <source>
        <dbReference type="Proteomes" id="UP000681720"/>
    </source>
</evidence>
<dbReference type="Pfam" id="PF00180">
    <property type="entry name" value="Iso_dh"/>
    <property type="match status" value="1"/>
</dbReference>
<comment type="similarity">
    <text evidence="1">Belongs to the isocitrate and isopropylmalate dehydrogenases family.</text>
</comment>
<dbReference type="PANTHER" id="PTHR11835">
    <property type="entry name" value="DECARBOXYLATING DEHYDROGENASES-ISOCITRATE, ISOPROPYLMALATE, TARTRATE"/>
    <property type="match status" value="1"/>
</dbReference>
<name>A0A8S2XYZ4_9BILA</name>
<protein>
    <recommendedName>
        <fullName evidence="3">Isopropylmalate dehydrogenase-like domain-containing protein</fullName>
    </recommendedName>
</protein>
<evidence type="ECO:0000313" key="4">
    <source>
        <dbReference type="EMBL" id="CAF4520097.1"/>
    </source>
</evidence>
<gene>
    <name evidence="4" type="ORF">GIL414_LOCUS35582</name>
</gene>